<dbReference type="EMBL" id="CM047580">
    <property type="protein sequence ID" value="KAI9921715.1"/>
    <property type="molecule type" value="Genomic_DNA"/>
</dbReference>
<proteinExistence type="predicted"/>
<reference evidence="1 2" key="1">
    <citation type="journal article" date="2022" name="bioRxiv">
        <title>The genome of the oomycete Peronosclerospora sorghi, a cosmopolitan pathogen of maize and sorghum, is inflated with dispersed pseudogenes.</title>
        <authorList>
            <person name="Fletcher K."/>
            <person name="Martin F."/>
            <person name="Isakeit T."/>
            <person name="Cavanaugh K."/>
            <person name="Magill C."/>
            <person name="Michelmore R."/>
        </authorList>
    </citation>
    <scope>NUCLEOTIDE SEQUENCE [LARGE SCALE GENOMIC DNA]</scope>
    <source>
        <strain evidence="1">P6</strain>
    </source>
</reference>
<protein>
    <submittedName>
        <fullName evidence="1">Uncharacterized protein</fullName>
    </submittedName>
</protein>
<accession>A0ACC0WS27</accession>
<name>A0ACC0WS27_9STRA</name>
<dbReference type="Proteomes" id="UP001163321">
    <property type="component" value="Chromosome 1"/>
</dbReference>
<organism evidence="1 2">
    <name type="scientific">Peronosclerospora sorghi</name>
    <dbReference type="NCBI Taxonomy" id="230839"/>
    <lineage>
        <taxon>Eukaryota</taxon>
        <taxon>Sar</taxon>
        <taxon>Stramenopiles</taxon>
        <taxon>Oomycota</taxon>
        <taxon>Peronosporomycetes</taxon>
        <taxon>Peronosporales</taxon>
        <taxon>Peronosporaceae</taxon>
        <taxon>Peronosclerospora</taxon>
    </lineage>
</organism>
<keyword evidence="2" id="KW-1185">Reference proteome</keyword>
<comment type="caution">
    <text evidence="1">The sequence shown here is derived from an EMBL/GenBank/DDBJ whole genome shotgun (WGS) entry which is preliminary data.</text>
</comment>
<sequence length="318" mass="36576">MPATRNLDIKRASEYSTPKFATRSSDAGKRRYRTHPGPSSTPTGTLAVNALIFMFSALMNLKHTELHIKYWRRKILYYVHKSNLWTRREGRSAPQANRELQVFKAPFRTDNYLSRLTGQHPQRWQSYAKLSAEDKKTYFDGIVPFKASLHSHFGQSETVLHFRIRRIIVDVVIGEMLFHPDDVGDETKERALRTFTKGDQQVVVEGEAWNNFYEVRVQKFKQFDLAIGFIGNGASFRQAASFIQLTKEKTGLASFRSKNMVSPEDFPPDFAGTDVNVGRRLRGVEDRDFDKENGLDVFIKSLKWKKATSTKREALTSL</sequence>
<evidence type="ECO:0000313" key="1">
    <source>
        <dbReference type="EMBL" id="KAI9921715.1"/>
    </source>
</evidence>
<gene>
    <name evidence="1" type="ORF">PsorP6_000755</name>
</gene>
<evidence type="ECO:0000313" key="2">
    <source>
        <dbReference type="Proteomes" id="UP001163321"/>
    </source>
</evidence>